<dbReference type="PANTHER" id="PTHR10953:SF194">
    <property type="entry name" value="MOLYBDOPTERIN-SYNTHASE ADENYLYLTRANSFERASE"/>
    <property type="match status" value="1"/>
</dbReference>
<dbReference type="GO" id="GO:0008146">
    <property type="term" value="F:sulfotransferase activity"/>
    <property type="evidence" value="ECO:0007669"/>
    <property type="project" value="TreeGrafter"/>
</dbReference>
<comment type="similarity">
    <text evidence="1">Belongs to the HesA/MoeB/ThiF family.</text>
</comment>
<feature type="domain" description="THIF-type NAD/FAD binding fold" evidence="3">
    <location>
        <begin position="18"/>
        <end position="252"/>
    </location>
</feature>
<sequence length="264" mass="28285">MSITTKDKELDPAQAMRYSRQLMLPQMDFRGQEVLLASSVLLIGLGGLGCAAAPYLVASGVGHITLVDDDTIDRSNLQRQILYREADIGLSKAAQAAASLSQLNSDIVIEARCQRLTADDLAQLVPQYSLVLDCTDNLVSRNAINAACVKAKVPLVSGAAIRFEGQLASFSMQGDSACYHCLSQLFGEQQLSCMEAGILSPVVGIVGVMQALEAVKILAGVGTPLYGKLQLFDGLTSQWRQFNLAKDPACSVCGSDNEYGWQYS</sequence>
<dbReference type="GO" id="GO:0004792">
    <property type="term" value="F:thiosulfate-cyanide sulfurtransferase activity"/>
    <property type="evidence" value="ECO:0007669"/>
    <property type="project" value="TreeGrafter"/>
</dbReference>
<dbReference type="SUPFAM" id="SSF69572">
    <property type="entry name" value="Activating enzymes of the ubiquitin-like proteins"/>
    <property type="match status" value="1"/>
</dbReference>
<dbReference type="CDD" id="cd00757">
    <property type="entry name" value="ThiF_MoeB_HesA_family"/>
    <property type="match status" value="1"/>
</dbReference>
<protein>
    <submittedName>
        <fullName evidence="4">Adenylyltransferase and sulfurtransferase</fullName>
    </submittedName>
</protein>
<evidence type="ECO:0000259" key="3">
    <source>
        <dbReference type="Pfam" id="PF00899"/>
    </source>
</evidence>
<comment type="caution">
    <text evidence="4">The sequence shown here is derived from an EMBL/GenBank/DDBJ whole genome shotgun (WGS) entry which is preliminary data.</text>
</comment>
<dbReference type="Gene3D" id="3.40.50.720">
    <property type="entry name" value="NAD(P)-binding Rossmann-like Domain"/>
    <property type="match status" value="1"/>
</dbReference>
<dbReference type="RefSeq" id="WP_008218207.1">
    <property type="nucleotide sequence ID" value="NZ_BAFK01000002.1"/>
</dbReference>
<dbReference type="GO" id="GO:0008641">
    <property type="term" value="F:ubiquitin-like modifier activating enzyme activity"/>
    <property type="evidence" value="ECO:0007669"/>
    <property type="project" value="InterPro"/>
</dbReference>
<keyword evidence="5" id="KW-1185">Reference proteome</keyword>
<accession>I1DTP6</accession>
<dbReference type="InterPro" id="IPR000594">
    <property type="entry name" value="ThiF_NAD_FAD-bd"/>
</dbReference>
<dbReference type="PANTHER" id="PTHR10953">
    <property type="entry name" value="UBIQUITIN-ACTIVATING ENZYME E1"/>
    <property type="match status" value="1"/>
</dbReference>
<dbReference type="EMBL" id="BAFK01000002">
    <property type="protein sequence ID" value="GAB57424.1"/>
    <property type="molecule type" value="Genomic_DNA"/>
</dbReference>
<organism evidence="4 5">
    <name type="scientific">Rheinheimera nanhaiensis E407-8</name>
    <dbReference type="NCBI Taxonomy" id="562729"/>
    <lineage>
        <taxon>Bacteria</taxon>
        <taxon>Pseudomonadati</taxon>
        <taxon>Pseudomonadota</taxon>
        <taxon>Gammaproteobacteria</taxon>
        <taxon>Chromatiales</taxon>
        <taxon>Chromatiaceae</taxon>
        <taxon>Rheinheimera</taxon>
    </lineage>
</organism>
<proteinExistence type="inferred from homology"/>
<dbReference type="AlphaFoldDB" id="I1DTP6"/>
<dbReference type="GO" id="GO:0016779">
    <property type="term" value="F:nucleotidyltransferase activity"/>
    <property type="evidence" value="ECO:0007669"/>
    <property type="project" value="UniProtKB-KW"/>
</dbReference>
<dbReference type="Proteomes" id="UP000004374">
    <property type="component" value="Unassembled WGS sequence"/>
</dbReference>
<dbReference type="FunFam" id="3.40.50.720:FF:000080">
    <property type="entry name" value="Thiazole biosynthesis adenylyltransferase ThiF"/>
    <property type="match status" value="1"/>
</dbReference>
<gene>
    <name evidence="4" type="primary">moeB</name>
    <name evidence="4" type="ORF">RNAN_0392</name>
</gene>
<keyword evidence="2" id="KW-0472">Membrane</keyword>
<feature type="transmembrane region" description="Helical" evidence="2">
    <location>
        <begin position="34"/>
        <end position="57"/>
    </location>
</feature>
<evidence type="ECO:0000313" key="5">
    <source>
        <dbReference type="Proteomes" id="UP000004374"/>
    </source>
</evidence>
<evidence type="ECO:0000313" key="4">
    <source>
        <dbReference type="EMBL" id="GAB57424.1"/>
    </source>
</evidence>
<evidence type="ECO:0000256" key="2">
    <source>
        <dbReference type="SAM" id="Phobius"/>
    </source>
</evidence>
<dbReference type="NCBIfam" id="NF004281">
    <property type="entry name" value="PRK05690.1"/>
    <property type="match status" value="1"/>
</dbReference>
<dbReference type="Pfam" id="PF00899">
    <property type="entry name" value="ThiF"/>
    <property type="match status" value="1"/>
</dbReference>
<keyword evidence="2" id="KW-1133">Transmembrane helix</keyword>
<name>I1DTP6_9GAMM</name>
<keyword evidence="4" id="KW-0548">Nucleotidyltransferase</keyword>
<keyword evidence="4" id="KW-0808">Transferase</keyword>
<reference evidence="4 5" key="1">
    <citation type="journal article" date="2012" name="J. Bacteriol.">
        <title>Genome Sequence of the Protease-Producing Bacterium Rheinheimera nanhaiensis E407-8T, Isolated from Deep-Sea Sediment of the South China Sea.</title>
        <authorList>
            <person name="Zhang X.-Y."/>
            <person name="Zhang Y.-J."/>
            <person name="Qin Q.-L."/>
            <person name="Xie B.-B."/>
            <person name="Chen X.-L."/>
            <person name="Zhou B.-C."/>
            <person name="Zhang Y.-Z."/>
        </authorList>
    </citation>
    <scope>NUCLEOTIDE SEQUENCE [LARGE SCALE GENOMIC DNA]</scope>
    <source>
        <strain evidence="4 5">E407-8</strain>
    </source>
</reference>
<dbReference type="InterPro" id="IPR035985">
    <property type="entry name" value="Ubiquitin-activating_enz"/>
</dbReference>
<keyword evidence="2" id="KW-0812">Transmembrane</keyword>
<dbReference type="InterPro" id="IPR045886">
    <property type="entry name" value="ThiF/MoeB/HesA"/>
</dbReference>
<dbReference type="OrthoDB" id="9804286at2"/>
<dbReference type="STRING" id="562729.RNAN_0392"/>
<dbReference type="GO" id="GO:0005829">
    <property type="term" value="C:cytosol"/>
    <property type="evidence" value="ECO:0007669"/>
    <property type="project" value="TreeGrafter"/>
</dbReference>
<evidence type="ECO:0000256" key="1">
    <source>
        <dbReference type="ARBA" id="ARBA00009919"/>
    </source>
</evidence>